<dbReference type="AlphaFoldDB" id="X0TJK6"/>
<dbReference type="SUPFAM" id="SSF56529">
    <property type="entry name" value="FAH"/>
    <property type="match status" value="1"/>
</dbReference>
<comment type="caution">
    <text evidence="2">The sequence shown here is derived from an EMBL/GenBank/DDBJ whole genome shotgun (WGS) entry which is preliminary data.</text>
</comment>
<dbReference type="GO" id="GO:0003824">
    <property type="term" value="F:catalytic activity"/>
    <property type="evidence" value="ECO:0007669"/>
    <property type="project" value="InterPro"/>
</dbReference>
<dbReference type="InterPro" id="IPR011234">
    <property type="entry name" value="Fumarylacetoacetase-like_C"/>
</dbReference>
<feature type="non-terminal residue" evidence="2">
    <location>
        <position position="1"/>
    </location>
</feature>
<dbReference type="Gene3D" id="3.90.850.10">
    <property type="entry name" value="Fumarylacetoacetase-like, C-terminal domain"/>
    <property type="match status" value="1"/>
</dbReference>
<organism evidence="2">
    <name type="scientific">marine sediment metagenome</name>
    <dbReference type="NCBI Taxonomy" id="412755"/>
    <lineage>
        <taxon>unclassified sequences</taxon>
        <taxon>metagenomes</taxon>
        <taxon>ecological metagenomes</taxon>
    </lineage>
</organism>
<proteinExistence type="predicted"/>
<evidence type="ECO:0000259" key="1">
    <source>
        <dbReference type="Pfam" id="PF01557"/>
    </source>
</evidence>
<dbReference type="EMBL" id="BARS01015731">
    <property type="protein sequence ID" value="GAF93728.1"/>
    <property type="molecule type" value="Genomic_DNA"/>
</dbReference>
<dbReference type="Pfam" id="PF01557">
    <property type="entry name" value="FAA_hydrolase"/>
    <property type="match status" value="1"/>
</dbReference>
<sequence>ITTGTPAGVGPMFPGDRVDVQIEGIGTLSNTVMKIKSKNGAGKPGEAGKARKE</sequence>
<feature type="domain" description="Fumarylacetoacetase-like C-terminal" evidence="1">
    <location>
        <begin position="1"/>
        <end position="32"/>
    </location>
</feature>
<evidence type="ECO:0000313" key="2">
    <source>
        <dbReference type="EMBL" id="GAF93728.1"/>
    </source>
</evidence>
<protein>
    <recommendedName>
        <fullName evidence="1">Fumarylacetoacetase-like C-terminal domain-containing protein</fullName>
    </recommendedName>
</protein>
<accession>X0TJK6</accession>
<name>X0TJK6_9ZZZZ</name>
<gene>
    <name evidence="2" type="ORF">S01H1_25981</name>
</gene>
<dbReference type="InterPro" id="IPR036663">
    <property type="entry name" value="Fumarylacetoacetase_C_sf"/>
</dbReference>
<reference evidence="2" key="1">
    <citation type="journal article" date="2014" name="Front. Microbiol.">
        <title>High frequency of phylogenetically diverse reductive dehalogenase-homologous genes in deep subseafloor sedimentary metagenomes.</title>
        <authorList>
            <person name="Kawai M."/>
            <person name="Futagami T."/>
            <person name="Toyoda A."/>
            <person name="Takaki Y."/>
            <person name="Nishi S."/>
            <person name="Hori S."/>
            <person name="Arai W."/>
            <person name="Tsubouchi T."/>
            <person name="Morono Y."/>
            <person name="Uchiyama I."/>
            <person name="Ito T."/>
            <person name="Fujiyama A."/>
            <person name="Inagaki F."/>
            <person name="Takami H."/>
        </authorList>
    </citation>
    <scope>NUCLEOTIDE SEQUENCE</scope>
    <source>
        <strain evidence="2">Expedition CK06-06</strain>
    </source>
</reference>